<dbReference type="EMBL" id="MU155218">
    <property type="protein sequence ID" value="KAF9479211.1"/>
    <property type="molecule type" value="Genomic_DNA"/>
</dbReference>
<comment type="caution">
    <text evidence="2">The sequence shown here is derived from an EMBL/GenBank/DDBJ whole genome shotgun (WGS) entry which is preliminary data.</text>
</comment>
<proteinExistence type="predicted"/>
<accession>A0A9P6CTC3</accession>
<reference evidence="2" key="1">
    <citation type="submission" date="2020-11" db="EMBL/GenBank/DDBJ databases">
        <authorList>
            <consortium name="DOE Joint Genome Institute"/>
            <person name="Ahrendt S."/>
            <person name="Riley R."/>
            <person name="Andreopoulos W."/>
            <person name="Labutti K."/>
            <person name="Pangilinan J."/>
            <person name="Ruiz-Duenas F.J."/>
            <person name="Barrasa J.M."/>
            <person name="Sanchez-Garcia M."/>
            <person name="Camarero S."/>
            <person name="Miyauchi S."/>
            <person name="Serrano A."/>
            <person name="Linde D."/>
            <person name="Babiker R."/>
            <person name="Drula E."/>
            <person name="Ayuso-Fernandez I."/>
            <person name="Pacheco R."/>
            <person name="Padilla G."/>
            <person name="Ferreira P."/>
            <person name="Barriuso J."/>
            <person name="Kellner H."/>
            <person name="Castanera R."/>
            <person name="Alfaro M."/>
            <person name="Ramirez L."/>
            <person name="Pisabarro A.G."/>
            <person name="Kuo A."/>
            <person name="Tritt A."/>
            <person name="Lipzen A."/>
            <person name="He G."/>
            <person name="Yan M."/>
            <person name="Ng V."/>
            <person name="Cullen D."/>
            <person name="Martin F."/>
            <person name="Rosso M.-N."/>
            <person name="Henrissat B."/>
            <person name="Hibbett D."/>
            <person name="Martinez A.T."/>
            <person name="Grigoriev I.V."/>
        </authorList>
    </citation>
    <scope>NUCLEOTIDE SEQUENCE</scope>
    <source>
        <strain evidence="2">CIRM-BRFM 674</strain>
    </source>
</reference>
<evidence type="ECO:0000313" key="2">
    <source>
        <dbReference type="EMBL" id="KAF9479211.1"/>
    </source>
</evidence>
<feature type="non-terminal residue" evidence="2">
    <location>
        <position position="229"/>
    </location>
</feature>
<evidence type="ECO:0000256" key="1">
    <source>
        <dbReference type="SAM" id="MobiDB-lite"/>
    </source>
</evidence>
<keyword evidence="3" id="KW-1185">Reference proteome</keyword>
<protein>
    <submittedName>
        <fullName evidence="2">Uncharacterized protein</fullName>
    </submittedName>
</protein>
<feature type="compositionally biased region" description="Polar residues" evidence="1">
    <location>
        <begin position="17"/>
        <end position="34"/>
    </location>
</feature>
<dbReference type="AlphaFoldDB" id="A0A9P6CTC3"/>
<evidence type="ECO:0000313" key="3">
    <source>
        <dbReference type="Proteomes" id="UP000807469"/>
    </source>
</evidence>
<name>A0A9P6CTC3_9AGAR</name>
<feature type="region of interest" description="Disordered" evidence="1">
    <location>
        <begin position="1"/>
        <end position="41"/>
    </location>
</feature>
<organism evidence="2 3">
    <name type="scientific">Pholiota conissans</name>
    <dbReference type="NCBI Taxonomy" id="109636"/>
    <lineage>
        <taxon>Eukaryota</taxon>
        <taxon>Fungi</taxon>
        <taxon>Dikarya</taxon>
        <taxon>Basidiomycota</taxon>
        <taxon>Agaricomycotina</taxon>
        <taxon>Agaricomycetes</taxon>
        <taxon>Agaricomycetidae</taxon>
        <taxon>Agaricales</taxon>
        <taxon>Agaricineae</taxon>
        <taxon>Strophariaceae</taxon>
        <taxon>Pholiota</taxon>
    </lineage>
</organism>
<gene>
    <name evidence="2" type="ORF">BDN70DRAFT_858832</name>
</gene>
<sequence length="229" mass="25767">MENERALRNTAMRRSRTQGSNSRSRGGAPSTSAPASPVIQTPPMEDAEESVTINWTFVSGQEHFLRDIVSISIAQSRFKAKLSTARTRFREAIAEEFDIKTRNRDISFWILKEKVDTITALTEEWGRNHLANFKSNLVQIPSSSSFDKTIPKDQLDDEDCLHLVVTDQRLFAVSENRVETEDTVGELPPQRCTSPDNSHSVLYRLVSSIQGNSQGSRPIAFQSREIQGI</sequence>
<dbReference type="Proteomes" id="UP000807469">
    <property type="component" value="Unassembled WGS sequence"/>
</dbReference>